<dbReference type="GO" id="GO:0005581">
    <property type="term" value="C:collagen trimer"/>
    <property type="evidence" value="ECO:0007669"/>
    <property type="project" value="UniProtKB-KW"/>
</dbReference>
<feature type="domain" description="C1q" evidence="7">
    <location>
        <begin position="79"/>
        <end position="212"/>
    </location>
</feature>
<evidence type="ECO:0000256" key="5">
    <source>
        <dbReference type="ARBA" id="ARBA00023119"/>
    </source>
</evidence>
<dbReference type="InterPro" id="IPR008983">
    <property type="entry name" value="Tumour_necrosis_fac-like_dom"/>
</dbReference>
<dbReference type="Gene3D" id="2.60.120.40">
    <property type="match status" value="1"/>
</dbReference>
<keyword evidence="4" id="KW-0732">Signal</keyword>
<protein>
    <recommendedName>
        <fullName evidence="7">C1q domain-containing protein</fullName>
    </recommendedName>
</protein>
<dbReference type="SMART" id="SM00110">
    <property type="entry name" value="C1Q"/>
    <property type="match status" value="1"/>
</dbReference>
<dbReference type="Pfam" id="PF00386">
    <property type="entry name" value="C1q"/>
    <property type="match status" value="1"/>
</dbReference>
<keyword evidence="3" id="KW-0272">Extracellular matrix</keyword>
<keyword evidence="2" id="KW-0964">Secreted</keyword>
<dbReference type="Pfam" id="PF01391">
    <property type="entry name" value="Collagen"/>
    <property type="match status" value="1"/>
</dbReference>
<keyword evidence="5" id="KW-0176">Collagen</keyword>
<evidence type="ECO:0000259" key="7">
    <source>
        <dbReference type="PROSITE" id="PS50871"/>
    </source>
</evidence>
<dbReference type="InterPro" id="IPR001073">
    <property type="entry name" value="C1q_dom"/>
</dbReference>
<dbReference type="AlphaFoldDB" id="A0AA88LRX9"/>
<evidence type="ECO:0000256" key="6">
    <source>
        <dbReference type="SAM" id="MobiDB-lite"/>
    </source>
</evidence>
<name>A0AA88LRX9_CHASR</name>
<dbReference type="PRINTS" id="PR00007">
    <property type="entry name" value="COMPLEMNTC1Q"/>
</dbReference>
<evidence type="ECO:0000256" key="1">
    <source>
        <dbReference type="ARBA" id="ARBA00004498"/>
    </source>
</evidence>
<reference evidence="8" key="1">
    <citation type="submission" date="2023-07" db="EMBL/GenBank/DDBJ databases">
        <title>Chromosome-level Genome Assembly of Striped Snakehead (Channa striata).</title>
        <authorList>
            <person name="Liu H."/>
        </authorList>
    </citation>
    <scope>NUCLEOTIDE SEQUENCE</scope>
    <source>
        <strain evidence="8">Gz</strain>
        <tissue evidence="8">Muscle</tissue>
    </source>
</reference>
<comment type="subcellular location">
    <subcellularLocation>
        <location evidence="1">Secreted</location>
        <location evidence="1">Extracellular space</location>
        <location evidence="1">Extracellular matrix</location>
    </subcellularLocation>
</comment>
<evidence type="ECO:0000313" key="8">
    <source>
        <dbReference type="EMBL" id="KAK2822866.1"/>
    </source>
</evidence>
<sequence>MPGSSGIRGLTGFKGNPGFTGPAGMKGQKGDLGEKGQQGPFGFNGTKGERGFKVLNTEDLFFFHSLLFEYTGGGDMSAHRQTMSAFTAFIQQPYPLENQPIPFLNVISNQQGHYNPLLGIYTAPVNGTYVFSFHLAVANRVLKVGLFRNLFPIVRTTEANNQATASQTVVLHLTMGDQVWLQVKNGVTNGIYTDSESSSTFSGYLLYPDSCELALGRDFVVPPMYQMEDFSWDGPVSTTMAPHEQNPVSQSEPQV</sequence>
<proteinExistence type="predicted"/>
<keyword evidence="9" id="KW-1185">Reference proteome</keyword>
<dbReference type="PANTHER" id="PTHR15427:SF54">
    <property type="entry name" value="C1Q DOMAIN-CONTAINING PROTEIN"/>
    <property type="match status" value="1"/>
</dbReference>
<dbReference type="InterPro" id="IPR008160">
    <property type="entry name" value="Collagen"/>
</dbReference>
<dbReference type="InterPro" id="IPR050392">
    <property type="entry name" value="Collagen/C1q_domain"/>
</dbReference>
<evidence type="ECO:0000256" key="4">
    <source>
        <dbReference type="ARBA" id="ARBA00022729"/>
    </source>
</evidence>
<dbReference type="SUPFAM" id="SSF49842">
    <property type="entry name" value="TNF-like"/>
    <property type="match status" value="1"/>
</dbReference>
<feature type="region of interest" description="Disordered" evidence="6">
    <location>
        <begin position="236"/>
        <end position="255"/>
    </location>
</feature>
<dbReference type="PROSITE" id="PS50871">
    <property type="entry name" value="C1Q"/>
    <property type="match status" value="1"/>
</dbReference>
<evidence type="ECO:0000313" key="9">
    <source>
        <dbReference type="Proteomes" id="UP001187415"/>
    </source>
</evidence>
<evidence type="ECO:0000256" key="2">
    <source>
        <dbReference type="ARBA" id="ARBA00022525"/>
    </source>
</evidence>
<gene>
    <name evidence="8" type="ORF">Q5P01_022931</name>
</gene>
<evidence type="ECO:0000256" key="3">
    <source>
        <dbReference type="ARBA" id="ARBA00022530"/>
    </source>
</evidence>
<dbReference type="PANTHER" id="PTHR15427">
    <property type="entry name" value="EMILIN ELASTIN MICROFIBRIL INTERFACE-LOCATED PROTEIN ELASTIN MICROFIBRIL INTERFACER"/>
    <property type="match status" value="1"/>
</dbReference>
<accession>A0AA88LRX9</accession>
<dbReference type="Proteomes" id="UP001187415">
    <property type="component" value="Unassembled WGS sequence"/>
</dbReference>
<comment type="caution">
    <text evidence="8">The sequence shown here is derived from an EMBL/GenBank/DDBJ whole genome shotgun (WGS) entry which is preliminary data.</text>
</comment>
<dbReference type="FunFam" id="2.60.120.40:FF:000001">
    <property type="entry name" value="Complement C1q B chain"/>
    <property type="match status" value="1"/>
</dbReference>
<organism evidence="8 9">
    <name type="scientific">Channa striata</name>
    <name type="common">Snakehead murrel</name>
    <name type="synonym">Ophicephalus striatus</name>
    <dbReference type="NCBI Taxonomy" id="64152"/>
    <lineage>
        <taxon>Eukaryota</taxon>
        <taxon>Metazoa</taxon>
        <taxon>Chordata</taxon>
        <taxon>Craniata</taxon>
        <taxon>Vertebrata</taxon>
        <taxon>Euteleostomi</taxon>
        <taxon>Actinopterygii</taxon>
        <taxon>Neopterygii</taxon>
        <taxon>Teleostei</taxon>
        <taxon>Neoteleostei</taxon>
        <taxon>Acanthomorphata</taxon>
        <taxon>Anabantaria</taxon>
        <taxon>Anabantiformes</taxon>
        <taxon>Channoidei</taxon>
        <taxon>Channidae</taxon>
        <taxon>Channa</taxon>
    </lineage>
</organism>
<dbReference type="EMBL" id="JAUPFM010000018">
    <property type="protein sequence ID" value="KAK2822866.1"/>
    <property type="molecule type" value="Genomic_DNA"/>
</dbReference>
<feature type="region of interest" description="Disordered" evidence="6">
    <location>
        <begin position="1"/>
        <end position="45"/>
    </location>
</feature>